<sequence length="227" mass="25841">LHLVLHLFKHDDLKRFRRNLHVSPATFDALLQQINQHPVFYNQSNSSQMPIPHQLAIVLYRFGHNGNAAGVEAVAQWAGSSAGMVVKATRWVIIAFLALHDQAIRWPSAAEKEEAKEWVEAAACTAWRDGYVLVDGTLVKLAEKPARHGKAYFDCKSNYSLNVQLITLPNLRIVDYVIGHCRSVHDSTAFMDSRTHKEHHQLFRKGEWIWADSAYSIEAWCVTPFKK</sequence>
<dbReference type="InterPro" id="IPR027806">
    <property type="entry name" value="HARBI1_dom"/>
</dbReference>
<keyword evidence="5" id="KW-1185">Reference proteome</keyword>
<gene>
    <name evidence="4" type="ORF">PHACADRAFT_67659</name>
</gene>
<proteinExistence type="predicted"/>
<dbReference type="Proteomes" id="UP000008370">
    <property type="component" value="Unassembled WGS sequence"/>
</dbReference>
<dbReference type="InParanoid" id="K5UIN3"/>
<name>K5UIN3_PHACS</name>
<feature type="domain" description="DDE Tnp4" evidence="3">
    <location>
        <begin position="134"/>
        <end position="226"/>
    </location>
</feature>
<feature type="non-terminal residue" evidence="4">
    <location>
        <position position="1"/>
    </location>
</feature>
<dbReference type="EMBL" id="JH930481">
    <property type="protein sequence ID" value="EKM49371.1"/>
    <property type="molecule type" value="Genomic_DNA"/>
</dbReference>
<dbReference type="GeneID" id="18920240"/>
<evidence type="ECO:0000256" key="2">
    <source>
        <dbReference type="ARBA" id="ARBA00022723"/>
    </source>
</evidence>
<evidence type="ECO:0000256" key="1">
    <source>
        <dbReference type="ARBA" id="ARBA00001968"/>
    </source>
</evidence>
<dbReference type="GO" id="GO:0046872">
    <property type="term" value="F:metal ion binding"/>
    <property type="evidence" value="ECO:0007669"/>
    <property type="project" value="UniProtKB-KW"/>
</dbReference>
<protein>
    <recommendedName>
        <fullName evidence="3">DDE Tnp4 domain-containing protein</fullName>
    </recommendedName>
</protein>
<evidence type="ECO:0000259" key="3">
    <source>
        <dbReference type="Pfam" id="PF13359"/>
    </source>
</evidence>
<keyword evidence="2" id="KW-0479">Metal-binding</keyword>
<dbReference type="AlphaFoldDB" id="K5UIN3"/>
<evidence type="ECO:0000313" key="4">
    <source>
        <dbReference type="EMBL" id="EKM49371.1"/>
    </source>
</evidence>
<evidence type="ECO:0000313" key="5">
    <source>
        <dbReference type="Proteomes" id="UP000008370"/>
    </source>
</evidence>
<dbReference type="KEGG" id="pco:PHACADRAFT_67659"/>
<feature type="non-terminal residue" evidence="4">
    <location>
        <position position="227"/>
    </location>
</feature>
<dbReference type="HOGENOM" id="CLU_018552_1_4_1"/>
<accession>K5UIN3</accession>
<dbReference type="OrthoDB" id="3246760at2759"/>
<dbReference type="RefSeq" id="XP_007401999.1">
    <property type="nucleotide sequence ID" value="XM_007401937.1"/>
</dbReference>
<organism evidence="4 5">
    <name type="scientific">Phanerochaete carnosa (strain HHB-10118-sp)</name>
    <name type="common">White-rot fungus</name>
    <name type="synonym">Peniophora carnosa</name>
    <dbReference type="NCBI Taxonomy" id="650164"/>
    <lineage>
        <taxon>Eukaryota</taxon>
        <taxon>Fungi</taxon>
        <taxon>Dikarya</taxon>
        <taxon>Basidiomycota</taxon>
        <taxon>Agaricomycotina</taxon>
        <taxon>Agaricomycetes</taxon>
        <taxon>Polyporales</taxon>
        <taxon>Phanerochaetaceae</taxon>
        <taxon>Phanerochaete</taxon>
    </lineage>
</organism>
<reference evidence="4 5" key="1">
    <citation type="journal article" date="2012" name="BMC Genomics">
        <title>Comparative genomics of the white-rot fungi, Phanerochaete carnosa and P. chrysosporium, to elucidate the genetic basis of the distinct wood types they colonize.</title>
        <authorList>
            <person name="Suzuki H."/>
            <person name="MacDonald J."/>
            <person name="Syed K."/>
            <person name="Salamov A."/>
            <person name="Hori C."/>
            <person name="Aerts A."/>
            <person name="Henrissat B."/>
            <person name="Wiebenga A."/>
            <person name="vanKuyk P.A."/>
            <person name="Barry K."/>
            <person name="Lindquist E."/>
            <person name="LaButti K."/>
            <person name="Lapidus A."/>
            <person name="Lucas S."/>
            <person name="Coutinho P."/>
            <person name="Gong Y."/>
            <person name="Samejima M."/>
            <person name="Mahadevan R."/>
            <person name="Abou-Zaid M."/>
            <person name="de Vries R.P."/>
            <person name="Igarashi K."/>
            <person name="Yadav J.S."/>
            <person name="Grigoriev I.V."/>
            <person name="Master E.R."/>
        </authorList>
    </citation>
    <scope>NUCLEOTIDE SEQUENCE [LARGE SCALE GENOMIC DNA]</scope>
    <source>
        <strain evidence="4 5">HHB-10118-sp</strain>
    </source>
</reference>
<dbReference type="Pfam" id="PF13359">
    <property type="entry name" value="DDE_Tnp_4"/>
    <property type="match status" value="1"/>
</dbReference>
<comment type="cofactor">
    <cofactor evidence="1">
        <name>a divalent metal cation</name>
        <dbReference type="ChEBI" id="CHEBI:60240"/>
    </cofactor>
</comment>